<keyword evidence="1" id="KW-1133">Transmembrane helix</keyword>
<gene>
    <name evidence="2" type="ORF">TH3_04560</name>
</gene>
<dbReference type="EMBL" id="CP004388">
    <property type="protein sequence ID" value="AJD51034.1"/>
    <property type="molecule type" value="Genomic_DNA"/>
</dbReference>
<dbReference type="AlphaFoldDB" id="A0AB72UAA5"/>
<evidence type="ECO:0000313" key="2">
    <source>
        <dbReference type="EMBL" id="AJD51034.1"/>
    </source>
</evidence>
<keyword evidence="1" id="KW-0812">Transmembrane</keyword>
<name>A0AB72UAA5_9PROT</name>
<evidence type="ECO:0000256" key="1">
    <source>
        <dbReference type="SAM" id="Phobius"/>
    </source>
</evidence>
<protein>
    <submittedName>
        <fullName evidence="2">Uncharacterized protein</fullName>
    </submittedName>
</protein>
<reference evidence="2 3" key="1">
    <citation type="journal article" date="2012" name="J. Bacteriol.">
        <title>Genome sequence of Thalassospira xiamenensis type strain M-5.</title>
        <authorList>
            <person name="Lai Q."/>
            <person name="Shao Z."/>
        </authorList>
    </citation>
    <scope>NUCLEOTIDE SEQUENCE [LARGE SCALE GENOMIC DNA]</scope>
    <source>
        <strain evidence="2 3">M-5</strain>
    </source>
</reference>
<dbReference type="Proteomes" id="UP000007127">
    <property type="component" value="Chromosome"/>
</dbReference>
<keyword evidence="1" id="KW-0472">Membrane</keyword>
<organism evidence="2 3">
    <name type="scientific">Thalassospira xiamenensis M-5 = DSM 17429</name>
    <dbReference type="NCBI Taxonomy" id="1123366"/>
    <lineage>
        <taxon>Bacteria</taxon>
        <taxon>Pseudomonadati</taxon>
        <taxon>Pseudomonadota</taxon>
        <taxon>Alphaproteobacteria</taxon>
        <taxon>Rhodospirillales</taxon>
        <taxon>Thalassospiraceae</taxon>
        <taxon>Thalassospira</taxon>
    </lineage>
</organism>
<proteinExistence type="predicted"/>
<feature type="transmembrane region" description="Helical" evidence="1">
    <location>
        <begin position="12"/>
        <end position="35"/>
    </location>
</feature>
<dbReference type="KEGG" id="txi:TH3_04560"/>
<sequence>MIMDKRQSASVLHTAMSAFIGGLITLFFILTMNILPQLDLKIEEWDTKIETLYGWQTLAGAFLALLAATATVVVINIQTRSTRDNFERSVEGAARKARAFLPLAATEIIDYSNALITEMESMGAHVLPHAPNTRYTKVQSHTFPDVPNKAISRFANATEHEQSKYIQEVLANTIRALQFQRARLTRYISQNQVKHSEIEETIKVSLQIIAMCHEIFQHSDKSYWDFSKRQSLQDALSTSTVSGLGVNLQNIIDWIASLKN</sequence>
<accession>A0AB72UAA5</accession>
<evidence type="ECO:0000313" key="3">
    <source>
        <dbReference type="Proteomes" id="UP000007127"/>
    </source>
</evidence>
<feature type="transmembrane region" description="Helical" evidence="1">
    <location>
        <begin position="55"/>
        <end position="77"/>
    </location>
</feature>